<evidence type="ECO:0000313" key="1">
    <source>
        <dbReference type="EMBL" id="KAH1165981.1"/>
    </source>
</evidence>
<name>A0A9D3WQ96_9SAUR</name>
<keyword evidence="2" id="KW-1185">Reference proteome</keyword>
<dbReference type="AlphaFoldDB" id="A0A9D3WQ96"/>
<dbReference type="Proteomes" id="UP000827986">
    <property type="component" value="Unassembled WGS sequence"/>
</dbReference>
<evidence type="ECO:0000313" key="2">
    <source>
        <dbReference type="Proteomes" id="UP000827986"/>
    </source>
</evidence>
<gene>
    <name evidence="1" type="ORF">KIL84_015153</name>
</gene>
<sequence length="123" mass="13951">MRKRQSQLTPTEDTGCSRRCLSLEWRKRFFYLRVPAEGLHCLPVTVSVGEMLRSRTDRKSSLTHLRNTASNNVPFGLTFSLEGGKARERLAPSSASPSPSPKERDFYLFQKCIRTGKTLSKAM</sequence>
<reference evidence="1" key="1">
    <citation type="submission" date="2021-09" db="EMBL/GenBank/DDBJ databases">
        <title>The genome of Mauremys mutica provides insights into the evolution of semi-aquatic lifestyle.</title>
        <authorList>
            <person name="Gong S."/>
            <person name="Gao Y."/>
        </authorList>
    </citation>
    <scope>NUCLEOTIDE SEQUENCE</scope>
    <source>
        <strain evidence="1">MM-2020</strain>
        <tissue evidence="1">Muscle</tissue>
    </source>
</reference>
<organism evidence="1 2">
    <name type="scientific">Mauremys mutica</name>
    <name type="common">yellowpond turtle</name>
    <dbReference type="NCBI Taxonomy" id="74926"/>
    <lineage>
        <taxon>Eukaryota</taxon>
        <taxon>Metazoa</taxon>
        <taxon>Chordata</taxon>
        <taxon>Craniata</taxon>
        <taxon>Vertebrata</taxon>
        <taxon>Euteleostomi</taxon>
        <taxon>Archelosauria</taxon>
        <taxon>Testudinata</taxon>
        <taxon>Testudines</taxon>
        <taxon>Cryptodira</taxon>
        <taxon>Durocryptodira</taxon>
        <taxon>Testudinoidea</taxon>
        <taxon>Geoemydidae</taxon>
        <taxon>Geoemydinae</taxon>
        <taxon>Mauremys</taxon>
    </lineage>
</organism>
<accession>A0A9D3WQ96</accession>
<proteinExistence type="predicted"/>
<dbReference type="EMBL" id="JAHDVG010000487">
    <property type="protein sequence ID" value="KAH1165981.1"/>
    <property type="molecule type" value="Genomic_DNA"/>
</dbReference>
<protein>
    <submittedName>
        <fullName evidence="1">Uncharacterized protein</fullName>
    </submittedName>
</protein>
<comment type="caution">
    <text evidence="1">The sequence shown here is derived from an EMBL/GenBank/DDBJ whole genome shotgun (WGS) entry which is preliminary data.</text>
</comment>